<keyword evidence="4 6" id="KW-1133">Transmembrane helix</keyword>
<name>T1GRT3_MEGSC</name>
<organism evidence="8 9">
    <name type="scientific">Megaselia scalaris</name>
    <name type="common">Humpbacked fly</name>
    <name type="synonym">Phora scalaris</name>
    <dbReference type="NCBI Taxonomy" id="36166"/>
    <lineage>
        <taxon>Eukaryota</taxon>
        <taxon>Metazoa</taxon>
        <taxon>Ecdysozoa</taxon>
        <taxon>Arthropoda</taxon>
        <taxon>Hexapoda</taxon>
        <taxon>Insecta</taxon>
        <taxon>Pterygota</taxon>
        <taxon>Neoptera</taxon>
        <taxon>Endopterygota</taxon>
        <taxon>Diptera</taxon>
        <taxon>Brachycera</taxon>
        <taxon>Muscomorpha</taxon>
        <taxon>Platypezoidea</taxon>
        <taxon>Phoridae</taxon>
        <taxon>Megaseliini</taxon>
        <taxon>Megaselia</taxon>
    </lineage>
</organism>
<dbReference type="HOGENOM" id="CLU_048023_0_2_1"/>
<keyword evidence="3 6" id="KW-0812">Transmembrane</keyword>
<dbReference type="OMA" id="WWISIAI"/>
<evidence type="ECO:0000256" key="5">
    <source>
        <dbReference type="ARBA" id="ARBA00023136"/>
    </source>
</evidence>
<dbReference type="GO" id="GO:0016020">
    <property type="term" value="C:membrane"/>
    <property type="evidence" value="ECO:0007669"/>
    <property type="project" value="UniProtKB-SubCell"/>
</dbReference>
<evidence type="ECO:0000256" key="3">
    <source>
        <dbReference type="ARBA" id="ARBA00022692"/>
    </source>
</evidence>
<dbReference type="SUPFAM" id="SSF144091">
    <property type="entry name" value="Rhomboid-like"/>
    <property type="match status" value="1"/>
</dbReference>
<feature type="transmembrane region" description="Helical" evidence="6">
    <location>
        <begin position="53"/>
        <end position="71"/>
    </location>
</feature>
<comment type="subcellular location">
    <subcellularLocation>
        <location evidence="1">Membrane</location>
        <topology evidence="1">Multi-pass membrane protein</topology>
    </subcellularLocation>
</comment>
<dbReference type="PANTHER" id="PTHR45840">
    <property type="entry name" value="RHOMBOID-RELATED PROTEIN"/>
    <property type="match status" value="1"/>
</dbReference>
<keyword evidence="5 6" id="KW-0472">Membrane</keyword>
<evidence type="ECO:0000256" key="4">
    <source>
        <dbReference type="ARBA" id="ARBA00022989"/>
    </source>
</evidence>
<feature type="transmembrane region" description="Helical" evidence="6">
    <location>
        <begin position="135"/>
        <end position="153"/>
    </location>
</feature>
<evidence type="ECO:0000256" key="6">
    <source>
        <dbReference type="SAM" id="Phobius"/>
    </source>
</evidence>
<dbReference type="InterPro" id="IPR035952">
    <property type="entry name" value="Rhomboid-like_sf"/>
</dbReference>
<evidence type="ECO:0000256" key="2">
    <source>
        <dbReference type="ARBA" id="ARBA00009045"/>
    </source>
</evidence>
<feature type="transmembrane region" description="Helical" evidence="6">
    <location>
        <begin position="165"/>
        <end position="191"/>
    </location>
</feature>
<evidence type="ECO:0000259" key="7">
    <source>
        <dbReference type="Pfam" id="PF01694"/>
    </source>
</evidence>
<dbReference type="Proteomes" id="UP000015102">
    <property type="component" value="Unassembled WGS sequence"/>
</dbReference>
<sequence>MGRLFIYDPHRRIEVWRFVSYMFVHKGLSHIVGNLLMQILLGLPLEVFNGWRVIVVYLCGVLAGSMGTSLVTPDIYLVGASAGVYSLLTAHLATIFLVKLEREDSKYIQLLLILPYIFFDVGNVVVNGMTQSIGYVAHLCGALTGIFIGIGVLRNLEEQKWERVCWWISIAIFVIFMTCGIVIHCICPDYFPNQYV</sequence>
<evidence type="ECO:0000256" key="1">
    <source>
        <dbReference type="ARBA" id="ARBA00004141"/>
    </source>
</evidence>
<proteinExistence type="inferred from homology"/>
<protein>
    <recommendedName>
        <fullName evidence="7">Peptidase S54 rhomboid domain-containing protein</fullName>
    </recommendedName>
</protein>
<evidence type="ECO:0000313" key="8">
    <source>
        <dbReference type="EnsemblMetazoa" id="MESCA006374-PA"/>
    </source>
</evidence>
<accession>T1GRT3</accession>
<feature type="transmembrane region" description="Helical" evidence="6">
    <location>
        <begin position="77"/>
        <end position="98"/>
    </location>
</feature>
<dbReference type="EMBL" id="CAQQ02143278">
    <property type="status" value="NOT_ANNOTATED_CDS"/>
    <property type="molecule type" value="Genomic_DNA"/>
</dbReference>
<dbReference type="STRING" id="36166.T1GRT3"/>
<feature type="transmembrane region" description="Helical" evidence="6">
    <location>
        <begin position="20"/>
        <end position="41"/>
    </location>
</feature>
<dbReference type="AlphaFoldDB" id="T1GRT3"/>
<dbReference type="PANTHER" id="PTHR45840:SF8">
    <property type="entry name" value="RHOMBOID PROTEASE"/>
    <property type="match status" value="1"/>
</dbReference>
<dbReference type="InterPro" id="IPR051739">
    <property type="entry name" value="Rhomboid_IM_Serine_Proteases"/>
</dbReference>
<dbReference type="Pfam" id="PF01694">
    <property type="entry name" value="Rhomboid"/>
    <property type="match status" value="1"/>
</dbReference>
<keyword evidence="9" id="KW-1185">Reference proteome</keyword>
<comment type="similarity">
    <text evidence="2">Belongs to the peptidase S54 family.</text>
</comment>
<feature type="domain" description="Peptidase S54 rhomboid" evidence="7">
    <location>
        <begin position="14"/>
        <end position="154"/>
    </location>
</feature>
<reference evidence="9" key="1">
    <citation type="submission" date="2013-02" db="EMBL/GenBank/DDBJ databases">
        <authorList>
            <person name="Hughes D."/>
        </authorList>
    </citation>
    <scope>NUCLEOTIDE SEQUENCE</scope>
    <source>
        <strain>Durham</strain>
        <strain evidence="9">NC isolate 2 -- Noor lab</strain>
    </source>
</reference>
<evidence type="ECO:0000313" key="9">
    <source>
        <dbReference type="Proteomes" id="UP000015102"/>
    </source>
</evidence>
<feature type="transmembrane region" description="Helical" evidence="6">
    <location>
        <begin position="110"/>
        <end position="129"/>
    </location>
</feature>
<reference evidence="8" key="2">
    <citation type="submission" date="2015-06" db="UniProtKB">
        <authorList>
            <consortium name="EnsemblMetazoa"/>
        </authorList>
    </citation>
    <scope>IDENTIFICATION</scope>
</reference>
<dbReference type="EnsemblMetazoa" id="MESCA006374-RA">
    <property type="protein sequence ID" value="MESCA006374-PA"/>
    <property type="gene ID" value="MESCA006374"/>
</dbReference>
<dbReference type="Gene3D" id="1.20.1540.10">
    <property type="entry name" value="Rhomboid-like"/>
    <property type="match status" value="1"/>
</dbReference>
<dbReference type="GO" id="GO:0004252">
    <property type="term" value="F:serine-type endopeptidase activity"/>
    <property type="evidence" value="ECO:0007669"/>
    <property type="project" value="InterPro"/>
</dbReference>
<dbReference type="InterPro" id="IPR022764">
    <property type="entry name" value="Peptidase_S54_rhomboid_dom"/>
</dbReference>